<feature type="binding site" evidence="14">
    <location>
        <position position="191"/>
    </location>
    <ligand>
        <name>S-adenosyl-L-methionine</name>
        <dbReference type="ChEBI" id="CHEBI:59789"/>
    </ligand>
</feature>
<keyword evidence="5 14" id="KW-0698">rRNA processing</keyword>
<evidence type="ECO:0000256" key="1">
    <source>
        <dbReference type="ARBA" id="ARBA00004496"/>
    </source>
</evidence>
<dbReference type="InterPro" id="IPR013785">
    <property type="entry name" value="Aldolase_TIM"/>
</dbReference>
<feature type="binding site" evidence="14">
    <location>
        <position position="288"/>
    </location>
    <ligand>
        <name>S-adenosyl-L-methionine</name>
        <dbReference type="ChEBI" id="CHEBI:59789"/>
    </ligand>
</feature>
<evidence type="ECO:0000256" key="13">
    <source>
        <dbReference type="ARBA" id="ARBA00023157"/>
    </source>
</evidence>
<keyword evidence="17" id="KW-1185">Reference proteome</keyword>
<dbReference type="SFLD" id="SFLDS00029">
    <property type="entry name" value="Radical_SAM"/>
    <property type="match status" value="1"/>
</dbReference>
<feature type="binding site" evidence="14">
    <location>
        <position position="114"/>
    </location>
    <ligand>
        <name>[4Fe-4S] cluster</name>
        <dbReference type="ChEBI" id="CHEBI:49883"/>
        <note>4Fe-4S-S-AdoMet</note>
    </ligand>
</feature>
<reference evidence="16 17" key="1">
    <citation type="submission" date="2014-05" db="EMBL/GenBank/DDBJ databases">
        <title>De novo Genome Sequence of Spirocheata sp.</title>
        <authorList>
            <person name="Shivani Y."/>
            <person name="Subhash Y."/>
            <person name="Tushar L."/>
            <person name="Sasikala C."/>
            <person name="Ramana C.V."/>
        </authorList>
    </citation>
    <scope>NUCLEOTIDE SEQUENCE [LARGE SCALE GENOMIC DNA]</scope>
    <source>
        <strain evidence="16 17">JC230</strain>
    </source>
</reference>
<evidence type="ECO:0000256" key="11">
    <source>
        <dbReference type="ARBA" id="ARBA00023004"/>
    </source>
</evidence>
<dbReference type="PROSITE" id="PS51918">
    <property type="entry name" value="RADICAL_SAM"/>
    <property type="match status" value="1"/>
</dbReference>
<evidence type="ECO:0000256" key="10">
    <source>
        <dbReference type="ARBA" id="ARBA00022723"/>
    </source>
</evidence>
<dbReference type="GO" id="GO:0051539">
    <property type="term" value="F:4 iron, 4 sulfur cluster binding"/>
    <property type="evidence" value="ECO:0007669"/>
    <property type="project" value="UniProtKB-UniRule"/>
</dbReference>
<evidence type="ECO:0000256" key="12">
    <source>
        <dbReference type="ARBA" id="ARBA00023014"/>
    </source>
</evidence>
<dbReference type="SUPFAM" id="SSF102114">
    <property type="entry name" value="Radical SAM enzymes"/>
    <property type="match status" value="1"/>
</dbReference>
<dbReference type="GO" id="GO:0000049">
    <property type="term" value="F:tRNA binding"/>
    <property type="evidence" value="ECO:0007669"/>
    <property type="project" value="UniProtKB-UniRule"/>
</dbReference>
<dbReference type="SFLD" id="SFLDF00275">
    <property type="entry name" value="adenosine_C2_methyltransferase"/>
    <property type="match status" value="1"/>
</dbReference>
<protein>
    <recommendedName>
        <fullName evidence="14">Probable dual-specificity RNA methyltransferase RlmN</fullName>
        <ecNumber evidence="14">2.1.1.192</ecNumber>
    </recommendedName>
    <alternativeName>
        <fullName evidence="14">23S rRNA (adenine(2503)-C(2))-methyltransferase</fullName>
    </alternativeName>
    <alternativeName>
        <fullName evidence="14">23S rRNA m2A2503 methyltransferase</fullName>
    </alternativeName>
    <alternativeName>
        <fullName evidence="14">Ribosomal RNA large subunit methyltransferase N</fullName>
    </alternativeName>
    <alternativeName>
        <fullName evidence="14">tRNA (adenine(37)-C(2))-methyltransferase</fullName>
    </alternativeName>
    <alternativeName>
        <fullName evidence="14">tRNA m2A37 methyltransferase</fullName>
    </alternativeName>
</protein>
<comment type="catalytic activity">
    <reaction evidence="14">
        <text>adenosine(37) in tRNA + 2 reduced [2Fe-2S]-[ferredoxin] + 2 S-adenosyl-L-methionine = 2-methyladenosine(37) in tRNA + 5'-deoxyadenosine + L-methionine + 2 oxidized [2Fe-2S]-[ferredoxin] + S-adenosyl-L-homocysteine</text>
        <dbReference type="Rhea" id="RHEA:43332"/>
        <dbReference type="Rhea" id="RHEA-COMP:10000"/>
        <dbReference type="Rhea" id="RHEA-COMP:10001"/>
        <dbReference type="Rhea" id="RHEA-COMP:10162"/>
        <dbReference type="Rhea" id="RHEA-COMP:10485"/>
        <dbReference type="ChEBI" id="CHEBI:17319"/>
        <dbReference type="ChEBI" id="CHEBI:33737"/>
        <dbReference type="ChEBI" id="CHEBI:33738"/>
        <dbReference type="ChEBI" id="CHEBI:57844"/>
        <dbReference type="ChEBI" id="CHEBI:57856"/>
        <dbReference type="ChEBI" id="CHEBI:59789"/>
        <dbReference type="ChEBI" id="CHEBI:74411"/>
        <dbReference type="ChEBI" id="CHEBI:74497"/>
        <dbReference type="EC" id="2.1.1.192"/>
    </reaction>
</comment>
<comment type="function">
    <text evidence="14">Specifically methylates position 2 of adenine 2503 in 23S rRNA and position 2 of adenine 37 in tRNAs.</text>
</comment>
<dbReference type="PANTHER" id="PTHR30544:SF5">
    <property type="entry name" value="RADICAL SAM CORE DOMAIN-CONTAINING PROTEIN"/>
    <property type="match status" value="1"/>
</dbReference>
<dbReference type="InterPro" id="IPR004383">
    <property type="entry name" value="rRNA_lsu_MTrfase_RlmN/Cfr"/>
</dbReference>
<feature type="binding site" evidence="14">
    <location>
        <position position="121"/>
    </location>
    <ligand>
        <name>[4Fe-4S] cluster</name>
        <dbReference type="ChEBI" id="CHEBI:49883"/>
        <note>4Fe-4S-S-AdoMet</note>
    </ligand>
</feature>
<dbReference type="EC" id="2.1.1.192" evidence="14"/>
<dbReference type="OrthoDB" id="9793973at2"/>
<evidence type="ECO:0000256" key="4">
    <source>
        <dbReference type="ARBA" id="ARBA00022490"/>
    </source>
</evidence>
<comment type="similarity">
    <text evidence="2 14">Belongs to the radical SAM superfamily. RlmN family.</text>
</comment>
<dbReference type="InterPro" id="IPR027492">
    <property type="entry name" value="RNA_MTrfase_RlmN"/>
</dbReference>
<accession>A0A098QZA2</accession>
<evidence type="ECO:0000313" key="16">
    <source>
        <dbReference type="EMBL" id="KGE72821.1"/>
    </source>
</evidence>
<dbReference type="GO" id="GO:0046872">
    <property type="term" value="F:metal ion binding"/>
    <property type="evidence" value="ECO:0007669"/>
    <property type="project" value="UniProtKB-KW"/>
</dbReference>
<evidence type="ECO:0000256" key="7">
    <source>
        <dbReference type="ARBA" id="ARBA00022679"/>
    </source>
</evidence>
<dbReference type="Proteomes" id="UP000029692">
    <property type="component" value="Unassembled WGS sequence"/>
</dbReference>
<dbReference type="STRING" id="1480694.DC28_05455"/>
<dbReference type="Gene3D" id="1.10.150.530">
    <property type="match status" value="1"/>
</dbReference>
<feature type="active site" description="S-methylcysteine intermediate" evidence="14">
    <location>
        <position position="331"/>
    </location>
</feature>
<keyword evidence="8 14" id="KW-0949">S-adenosyl-L-methionine</keyword>
<keyword evidence="10 14" id="KW-0479">Metal-binding</keyword>
<comment type="miscellaneous">
    <text evidence="14">Reaction proceeds by a ping-pong mechanism involving intermediate methylation of a conserved cysteine residue.</text>
</comment>
<evidence type="ECO:0000256" key="3">
    <source>
        <dbReference type="ARBA" id="ARBA00022485"/>
    </source>
</evidence>
<dbReference type="Pfam" id="PF21016">
    <property type="entry name" value="RlmN_N"/>
    <property type="match status" value="1"/>
</dbReference>
<sequence length="351" mass="39657">MNTQKPSLYGMTLDELEGILTPLGQPGFRAVQVFEWMYRHHARRIQEMTNLPADLRDALEQHWGLDRLAISKADESQDGTKKYLYPVSGHTFVESAYIPETERKTLCVSTQGGCKMGCLFCMTARQGFQTQLTAGQIVAQLEAIPERDEISHLVYMGMGEPLDNTREVIKSIALLTHPRGYGISPRRITVSTIGILPGIQALMAETQVNLAVSLHNPFHEQRKQIMPIESVYPLRDVLAFLETQDFSKRKLSFEYIMFDGLNDSPAHAKELVRILSRLPCRVNLLHFHPIPQSPMRPCPRETMEAFQAILKEKGLMTTIRKSRGEDIQAACGLLSTKELVNQSKTDSDPDY</sequence>
<dbReference type="EMBL" id="JNUP01000047">
    <property type="protein sequence ID" value="KGE72821.1"/>
    <property type="molecule type" value="Genomic_DNA"/>
</dbReference>
<dbReference type="InterPro" id="IPR040072">
    <property type="entry name" value="Methyltransferase_A"/>
</dbReference>
<dbReference type="HAMAP" id="MF_01849">
    <property type="entry name" value="RNA_methyltr_RlmN"/>
    <property type="match status" value="1"/>
</dbReference>
<keyword evidence="11 14" id="KW-0408">Iron</keyword>
<dbReference type="GO" id="GO:0030488">
    <property type="term" value="P:tRNA methylation"/>
    <property type="evidence" value="ECO:0007669"/>
    <property type="project" value="UniProtKB-UniRule"/>
</dbReference>
<dbReference type="Gene3D" id="3.20.20.70">
    <property type="entry name" value="Aldolase class I"/>
    <property type="match status" value="1"/>
</dbReference>
<feature type="domain" description="Radical SAM core" evidence="15">
    <location>
        <begin position="100"/>
        <end position="326"/>
    </location>
</feature>
<dbReference type="GO" id="GO:0070040">
    <property type="term" value="F:rRNA (adenine(2503)-C2-)-methyltransferase activity"/>
    <property type="evidence" value="ECO:0007669"/>
    <property type="project" value="UniProtKB-UniRule"/>
</dbReference>
<keyword evidence="6 14" id="KW-0489">Methyltransferase</keyword>
<comment type="cofactor">
    <cofactor evidence="14">
        <name>[4Fe-4S] cluster</name>
        <dbReference type="ChEBI" id="CHEBI:49883"/>
    </cofactor>
    <text evidence="14">Binds 1 [4Fe-4S] cluster. The cluster is coordinated with 3 cysteines and an exchangeable S-adenosyl-L-methionine.</text>
</comment>
<feature type="binding site" evidence="14">
    <location>
        <position position="118"/>
    </location>
    <ligand>
        <name>[4Fe-4S] cluster</name>
        <dbReference type="ChEBI" id="CHEBI:49883"/>
        <note>4Fe-4S-S-AdoMet</note>
    </ligand>
</feature>
<comment type="subcellular location">
    <subcellularLocation>
        <location evidence="1 14">Cytoplasm</location>
    </subcellularLocation>
</comment>
<dbReference type="Pfam" id="PF04055">
    <property type="entry name" value="Radical_SAM"/>
    <property type="match status" value="1"/>
</dbReference>
<evidence type="ECO:0000256" key="8">
    <source>
        <dbReference type="ARBA" id="ARBA00022691"/>
    </source>
</evidence>
<dbReference type="CDD" id="cd01335">
    <property type="entry name" value="Radical_SAM"/>
    <property type="match status" value="1"/>
</dbReference>
<evidence type="ECO:0000256" key="5">
    <source>
        <dbReference type="ARBA" id="ARBA00022552"/>
    </source>
</evidence>
<dbReference type="InterPro" id="IPR058240">
    <property type="entry name" value="rSAM_sf"/>
</dbReference>
<dbReference type="AlphaFoldDB" id="A0A098QZA2"/>
<keyword evidence="3 14" id="KW-0004">4Fe-4S</keyword>
<comment type="caution">
    <text evidence="16">The sequence shown here is derived from an EMBL/GenBank/DDBJ whole genome shotgun (WGS) entry which is preliminary data.</text>
</comment>
<feature type="binding site" evidence="14">
    <location>
        <begin position="159"/>
        <end position="160"/>
    </location>
    <ligand>
        <name>S-adenosyl-L-methionine</name>
        <dbReference type="ChEBI" id="CHEBI:59789"/>
    </ligand>
</feature>
<evidence type="ECO:0000313" key="17">
    <source>
        <dbReference type="Proteomes" id="UP000029692"/>
    </source>
</evidence>
<name>A0A098QZA2_9SPIO</name>
<dbReference type="PIRSF" id="PIRSF006004">
    <property type="entry name" value="CHP00048"/>
    <property type="match status" value="1"/>
</dbReference>
<comment type="caution">
    <text evidence="14">Lacks conserved residue(s) required for the propagation of feature annotation.</text>
</comment>
<feature type="active site" description="Proton acceptor" evidence="14">
    <location>
        <position position="94"/>
    </location>
</feature>
<keyword evidence="4 14" id="KW-0963">Cytoplasm</keyword>
<evidence type="ECO:0000256" key="2">
    <source>
        <dbReference type="ARBA" id="ARBA00007544"/>
    </source>
</evidence>
<dbReference type="NCBIfam" id="TIGR00048">
    <property type="entry name" value="rRNA_mod_RlmN"/>
    <property type="match status" value="1"/>
</dbReference>
<keyword evidence="13 14" id="KW-1015">Disulfide bond</keyword>
<evidence type="ECO:0000256" key="9">
    <source>
        <dbReference type="ARBA" id="ARBA00022694"/>
    </source>
</evidence>
<dbReference type="RefSeq" id="WP_052078487.1">
    <property type="nucleotide sequence ID" value="NZ_JNUP01000047.1"/>
</dbReference>
<dbReference type="SFLD" id="SFLDG01062">
    <property type="entry name" value="methyltransferase_(Class_A)"/>
    <property type="match status" value="1"/>
</dbReference>
<keyword evidence="9 14" id="KW-0819">tRNA processing</keyword>
<evidence type="ECO:0000256" key="6">
    <source>
        <dbReference type="ARBA" id="ARBA00022603"/>
    </source>
</evidence>
<dbReference type="InterPro" id="IPR048641">
    <property type="entry name" value="RlmN_N"/>
</dbReference>
<organism evidence="16 17">
    <name type="scientific">Spirochaeta lutea</name>
    <dbReference type="NCBI Taxonomy" id="1480694"/>
    <lineage>
        <taxon>Bacteria</taxon>
        <taxon>Pseudomonadati</taxon>
        <taxon>Spirochaetota</taxon>
        <taxon>Spirochaetia</taxon>
        <taxon>Spirochaetales</taxon>
        <taxon>Spirochaetaceae</taxon>
        <taxon>Spirochaeta</taxon>
    </lineage>
</organism>
<evidence type="ECO:0000256" key="14">
    <source>
        <dbReference type="HAMAP-Rule" id="MF_01849"/>
    </source>
</evidence>
<dbReference type="GO" id="GO:0002935">
    <property type="term" value="F:tRNA (adenine(37)-C2)-methyltransferase activity"/>
    <property type="evidence" value="ECO:0007669"/>
    <property type="project" value="UniProtKB-UniRule"/>
</dbReference>
<dbReference type="eggNOG" id="COG0820">
    <property type="taxonomic scope" value="Bacteria"/>
</dbReference>
<keyword evidence="7 14" id="KW-0808">Transferase</keyword>
<dbReference type="GO" id="GO:0005737">
    <property type="term" value="C:cytoplasm"/>
    <property type="evidence" value="ECO:0007669"/>
    <property type="project" value="UniProtKB-SubCell"/>
</dbReference>
<comment type="catalytic activity">
    <reaction evidence="14">
        <text>adenosine(2503) in 23S rRNA + 2 reduced [2Fe-2S]-[ferredoxin] + 2 S-adenosyl-L-methionine = 2-methyladenosine(2503) in 23S rRNA + 5'-deoxyadenosine + L-methionine + 2 oxidized [2Fe-2S]-[ferredoxin] + S-adenosyl-L-homocysteine</text>
        <dbReference type="Rhea" id="RHEA:42916"/>
        <dbReference type="Rhea" id="RHEA-COMP:10000"/>
        <dbReference type="Rhea" id="RHEA-COMP:10001"/>
        <dbReference type="Rhea" id="RHEA-COMP:10152"/>
        <dbReference type="Rhea" id="RHEA-COMP:10282"/>
        <dbReference type="ChEBI" id="CHEBI:17319"/>
        <dbReference type="ChEBI" id="CHEBI:33737"/>
        <dbReference type="ChEBI" id="CHEBI:33738"/>
        <dbReference type="ChEBI" id="CHEBI:57844"/>
        <dbReference type="ChEBI" id="CHEBI:57856"/>
        <dbReference type="ChEBI" id="CHEBI:59789"/>
        <dbReference type="ChEBI" id="CHEBI:74411"/>
        <dbReference type="ChEBI" id="CHEBI:74497"/>
        <dbReference type="EC" id="2.1.1.192"/>
    </reaction>
</comment>
<dbReference type="GO" id="GO:0070475">
    <property type="term" value="P:rRNA base methylation"/>
    <property type="evidence" value="ECO:0007669"/>
    <property type="project" value="UniProtKB-UniRule"/>
</dbReference>
<dbReference type="GO" id="GO:0019843">
    <property type="term" value="F:rRNA binding"/>
    <property type="evidence" value="ECO:0007669"/>
    <property type="project" value="UniProtKB-UniRule"/>
</dbReference>
<gene>
    <name evidence="14" type="primary">rlmN</name>
    <name evidence="16" type="ORF">DC28_05455</name>
</gene>
<dbReference type="InterPro" id="IPR007197">
    <property type="entry name" value="rSAM"/>
</dbReference>
<keyword evidence="12 14" id="KW-0411">Iron-sulfur</keyword>
<dbReference type="PANTHER" id="PTHR30544">
    <property type="entry name" value="23S RRNA METHYLTRANSFERASE"/>
    <property type="match status" value="1"/>
</dbReference>
<feature type="binding site" evidence="14">
    <location>
        <begin position="213"/>
        <end position="215"/>
    </location>
    <ligand>
        <name>S-adenosyl-L-methionine</name>
        <dbReference type="ChEBI" id="CHEBI:59789"/>
    </ligand>
</feature>
<proteinExistence type="inferred from homology"/>
<evidence type="ECO:0000259" key="15">
    <source>
        <dbReference type="PROSITE" id="PS51918"/>
    </source>
</evidence>